<evidence type="ECO:0000313" key="4">
    <source>
        <dbReference type="EMBL" id="CAG9283436.1"/>
    </source>
</evidence>
<dbReference type="PROSITE" id="PS50012">
    <property type="entry name" value="RCC1_3"/>
    <property type="match status" value="6"/>
</dbReference>
<feature type="repeat" description="RCC1" evidence="2">
    <location>
        <begin position="66"/>
        <end position="120"/>
    </location>
</feature>
<dbReference type="Proteomes" id="UP000836788">
    <property type="component" value="Chromosome 19"/>
</dbReference>
<accession>A0A8J9T5N1</accession>
<proteinExistence type="predicted"/>
<evidence type="ECO:0000259" key="3">
    <source>
        <dbReference type="Pfam" id="PF25390"/>
    </source>
</evidence>
<dbReference type="PRINTS" id="PR00633">
    <property type="entry name" value="RCCNDNSATION"/>
</dbReference>
<dbReference type="Gene3D" id="2.130.10.30">
    <property type="entry name" value="Regulator of chromosome condensation 1/beta-lactamase-inhibitor protein II"/>
    <property type="match status" value="2"/>
</dbReference>
<dbReference type="InterPro" id="IPR058923">
    <property type="entry name" value="RCC1-like_dom"/>
</dbReference>
<evidence type="ECO:0000256" key="1">
    <source>
        <dbReference type="ARBA" id="ARBA00022737"/>
    </source>
</evidence>
<dbReference type="PANTHER" id="PTHR22870">
    <property type="entry name" value="REGULATOR OF CHROMOSOME CONDENSATION"/>
    <property type="match status" value="1"/>
</dbReference>
<feature type="repeat" description="RCC1" evidence="2">
    <location>
        <begin position="121"/>
        <end position="182"/>
    </location>
</feature>
<dbReference type="InterPro" id="IPR051210">
    <property type="entry name" value="Ub_ligase/GEF_domain"/>
</dbReference>
<dbReference type="InterPro" id="IPR000408">
    <property type="entry name" value="Reg_chr_condens"/>
</dbReference>
<feature type="repeat" description="RCC1" evidence="2">
    <location>
        <begin position="294"/>
        <end position="334"/>
    </location>
</feature>
<name>A0A8J9T5N1_PHATR</name>
<feature type="repeat" description="RCC1" evidence="2">
    <location>
        <begin position="183"/>
        <end position="233"/>
    </location>
</feature>
<dbReference type="EMBL" id="OU594960">
    <property type="protein sequence ID" value="CAG9283436.1"/>
    <property type="molecule type" value="Genomic_DNA"/>
</dbReference>
<dbReference type="SUPFAM" id="SSF50985">
    <property type="entry name" value="RCC1/BLIP-II"/>
    <property type="match status" value="1"/>
</dbReference>
<keyword evidence="1" id="KW-0677">Repeat</keyword>
<evidence type="ECO:0000256" key="2">
    <source>
        <dbReference type="PROSITE-ProRule" id="PRU00235"/>
    </source>
</evidence>
<organism evidence="4">
    <name type="scientific">Phaeodactylum tricornutum</name>
    <name type="common">Diatom</name>
    <dbReference type="NCBI Taxonomy" id="2850"/>
    <lineage>
        <taxon>Eukaryota</taxon>
        <taxon>Sar</taxon>
        <taxon>Stramenopiles</taxon>
        <taxon>Ochrophyta</taxon>
        <taxon>Bacillariophyta</taxon>
        <taxon>Bacillariophyceae</taxon>
        <taxon>Bacillariophycidae</taxon>
        <taxon>Naviculales</taxon>
        <taxon>Phaeodactylaceae</taxon>
        <taxon>Phaeodactylum</taxon>
    </lineage>
</organism>
<reference evidence="4" key="1">
    <citation type="submission" date="2022-02" db="EMBL/GenBank/DDBJ databases">
        <authorList>
            <person name="Giguere J D."/>
        </authorList>
    </citation>
    <scope>NUCLEOTIDE SEQUENCE</scope>
    <source>
        <strain evidence="4">CCAP 1055/1</strain>
    </source>
</reference>
<dbReference type="PANTHER" id="PTHR22870:SF408">
    <property type="entry name" value="OS09G0560450 PROTEIN"/>
    <property type="match status" value="1"/>
</dbReference>
<dbReference type="Pfam" id="PF25390">
    <property type="entry name" value="WD40_RLD"/>
    <property type="match status" value="1"/>
</dbReference>
<dbReference type="InterPro" id="IPR009091">
    <property type="entry name" value="RCC1/BLIP-II"/>
</dbReference>
<sequence>MWGTDKAGASILKNPNDLDTKRFDVPVQIDDVASRFVDNNNNHNNHITIDHVVCGPTDTAWILTDGRVWVHGENQSGHLGVGHRNVVPQPVPLVWPDPDTAPRIASVALGASAAAWIDTDGDLYTTGYGGSAFAGRGALGHGPDHDGRYVLQPTLVTSLVEDGVYARQAQVGEAHLTVLTTEGEVLTAGAGSYGRLGNFETIDQLFLEPVEILTSGVTQIAGGKSFTLALHEDGVLYGWGRNHKGQLGTGLGLAVDMYAMQAVPEPIEGDELRHRVVTQVAAGHSHATCLTESGEVFYWGDSVYLEPTRVDALLGVRIVELACGEHYTLCRDEHGKLYSFGKGKTGVLGQGGAVKQANQAAHLEALDGVSVTAISAGWKHAACLATNSTPTTIQ</sequence>
<feature type="repeat" description="RCC1" evidence="2">
    <location>
        <begin position="234"/>
        <end position="293"/>
    </location>
</feature>
<protein>
    <recommendedName>
        <fullName evidence="3">RCC1-like domain-containing protein</fullName>
    </recommendedName>
</protein>
<feature type="repeat" description="RCC1" evidence="2">
    <location>
        <begin position="335"/>
        <end position="387"/>
    </location>
</feature>
<dbReference type="AlphaFoldDB" id="A0A8J9T5N1"/>
<feature type="domain" description="RCC1-like" evidence="3">
    <location>
        <begin position="2"/>
        <end position="383"/>
    </location>
</feature>
<gene>
    <name evidence="4" type="ORF">PTTT1_LOCUS22783</name>
</gene>